<dbReference type="Proteomes" id="UP000310108">
    <property type="component" value="Unassembled WGS sequence"/>
</dbReference>
<keyword evidence="1" id="KW-1133">Transmembrane helix</keyword>
<feature type="transmembrane region" description="Helical" evidence="1">
    <location>
        <begin position="245"/>
        <end position="268"/>
    </location>
</feature>
<name>A0A4U6X2D4_9PEZI</name>
<feature type="transmembrane region" description="Helical" evidence="1">
    <location>
        <begin position="88"/>
        <end position="114"/>
    </location>
</feature>
<gene>
    <name evidence="2" type="ORF">CTA1_3673</name>
</gene>
<evidence type="ECO:0000313" key="2">
    <source>
        <dbReference type="EMBL" id="TKW49510.1"/>
    </source>
</evidence>
<sequence>MAVIPRLLSVLWPPAISFALLGILVRPLESFFYHADLCAAYHLFAAASVYFTAWLNAIVKTSPPLRRRLRAIRDDADLRRRLGTPNRLLLDAYLGGYFLLPNLVGPVWICWVANAHSRRLDDLAHLYGFSIGLLHAPLLASLAVKLVVPLVFRVLCWVVVGVSRLVWRASAYIPSDPAAAAQRGLAALHGWLESVPGRVVETFDRDALRTEWVFMKLVTAFVLASCLSMLYTMTIDLYRPYVQRLAVHLTARVIIFVGDVILNAGWWVEGIVVKRGLWEGIGLWETMDIMRDNTLVTY</sequence>
<keyword evidence="1" id="KW-0472">Membrane</keyword>
<dbReference type="AlphaFoldDB" id="A0A4U6X2D4"/>
<keyword evidence="3" id="KW-1185">Reference proteome</keyword>
<dbReference type="EMBL" id="PJEX01000528">
    <property type="protein sequence ID" value="TKW49510.1"/>
    <property type="molecule type" value="Genomic_DNA"/>
</dbReference>
<feature type="transmembrane region" description="Helical" evidence="1">
    <location>
        <begin position="213"/>
        <end position="233"/>
    </location>
</feature>
<reference evidence="2 3" key="1">
    <citation type="journal article" date="2019" name="PLoS ONE">
        <title>Comparative genome analysis indicates high evolutionary potential of pathogenicity genes in Colletotrichum tanaceti.</title>
        <authorList>
            <person name="Lelwala R.V."/>
            <person name="Korhonen P.K."/>
            <person name="Young N.D."/>
            <person name="Scott J.B."/>
            <person name="Ades P.A."/>
            <person name="Gasser R.B."/>
            <person name="Taylor P.W.J."/>
        </authorList>
    </citation>
    <scope>NUCLEOTIDE SEQUENCE [LARGE SCALE GENOMIC DNA]</scope>
    <source>
        <strain evidence="2">BRIP57314</strain>
    </source>
</reference>
<feature type="transmembrane region" description="Helical" evidence="1">
    <location>
        <begin position="7"/>
        <end position="28"/>
    </location>
</feature>
<proteinExistence type="predicted"/>
<comment type="caution">
    <text evidence="2">The sequence shown here is derived from an EMBL/GenBank/DDBJ whole genome shotgun (WGS) entry which is preliminary data.</text>
</comment>
<feature type="transmembrane region" description="Helical" evidence="1">
    <location>
        <begin position="126"/>
        <end position="143"/>
    </location>
</feature>
<protein>
    <submittedName>
        <fullName evidence="2">Uncharacterized protein</fullName>
    </submittedName>
</protein>
<evidence type="ECO:0000256" key="1">
    <source>
        <dbReference type="SAM" id="Phobius"/>
    </source>
</evidence>
<feature type="transmembrane region" description="Helical" evidence="1">
    <location>
        <begin position="40"/>
        <end position="59"/>
    </location>
</feature>
<accession>A0A4U6X2D4</accession>
<keyword evidence="1" id="KW-0812">Transmembrane</keyword>
<dbReference type="OrthoDB" id="4795428at2759"/>
<organism evidence="2 3">
    <name type="scientific">Colletotrichum tanaceti</name>
    <dbReference type="NCBI Taxonomy" id="1306861"/>
    <lineage>
        <taxon>Eukaryota</taxon>
        <taxon>Fungi</taxon>
        <taxon>Dikarya</taxon>
        <taxon>Ascomycota</taxon>
        <taxon>Pezizomycotina</taxon>
        <taxon>Sordariomycetes</taxon>
        <taxon>Hypocreomycetidae</taxon>
        <taxon>Glomerellales</taxon>
        <taxon>Glomerellaceae</taxon>
        <taxon>Colletotrichum</taxon>
        <taxon>Colletotrichum destructivum species complex</taxon>
    </lineage>
</organism>
<evidence type="ECO:0000313" key="3">
    <source>
        <dbReference type="Proteomes" id="UP000310108"/>
    </source>
</evidence>